<dbReference type="PROSITE" id="PS51257">
    <property type="entry name" value="PROKAR_LIPOPROTEIN"/>
    <property type="match status" value="1"/>
</dbReference>
<dbReference type="RefSeq" id="WP_330108957.1">
    <property type="nucleotide sequence ID" value="NZ_JAZDQT010000003.1"/>
</dbReference>
<reference evidence="1 2" key="1">
    <citation type="submission" date="2024-01" db="EMBL/GenBank/DDBJ databases">
        <title>Pedobacter sp. nov., isolated from fresh soil.</title>
        <authorList>
            <person name="Le N.T.T."/>
        </authorList>
    </citation>
    <scope>NUCLEOTIDE SEQUENCE [LARGE SCALE GENOMIC DNA]</scope>
    <source>
        <strain evidence="1 2">KR3-3</strain>
    </source>
</reference>
<evidence type="ECO:0000313" key="2">
    <source>
        <dbReference type="Proteomes" id="UP001336835"/>
    </source>
</evidence>
<sequence>MKKISLICLTVISLYGCQPKNDLAMEIQVIHQTFEQAVVRVSENDFHSMMRLEPKFPLPGAKPLTMQDTTLRVGKHIYQVADSLFSAKHFKYMPQKGDPVLVKQLIEPTLQSEFVELVQNAKDYQLVKATDSAVFQNKNFNGRLSFSRVAFNADRTEACYYVEQYKNIGRWGWGMGTLVFVAKKNGKWVFARAEEIWII</sequence>
<keyword evidence="2" id="KW-1185">Reference proteome</keyword>
<protein>
    <submittedName>
        <fullName evidence="1">Uncharacterized protein</fullName>
    </submittedName>
</protein>
<dbReference type="EMBL" id="JAZDQT010000003">
    <property type="protein sequence ID" value="MEE1946658.1"/>
    <property type="molecule type" value="Genomic_DNA"/>
</dbReference>
<comment type="caution">
    <text evidence="1">The sequence shown here is derived from an EMBL/GenBank/DDBJ whole genome shotgun (WGS) entry which is preliminary data.</text>
</comment>
<name>A0ABU7IB16_9SPHI</name>
<evidence type="ECO:0000313" key="1">
    <source>
        <dbReference type="EMBL" id="MEE1946658.1"/>
    </source>
</evidence>
<proteinExistence type="predicted"/>
<accession>A0ABU7IB16</accession>
<dbReference type="Proteomes" id="UP001336835">
    <property type="component" value="Unassembled WGS sequence"/>
</dbReference>
<gene>
    <name evidence="1" type="ORF">VRU48_16145</name>
</gene>
<organism evidence="1 2">
    <name type="scientific">Pedobacter albus</name>
    <dbReference type="NCBI Taxonomy" id="3113905"/>
    <lineage>
        <taxon>Bacteria</taxon>
        <taxon>Pseudomonadati</taxon>
        <taxon>Bacteroidota</taxon>
        <taxon>Sphingobacteriia</taxon>
        <taxon>Sphingobacteriales</taxon>
        <taxon>Sphingobacteriaceae</taxon>
        <taxon>Pedobacter</taxon>
    </lineage>
</organism>